<proteinExistence type="predicted"/>
<dbReference type="Gramene" id="OPUNC07G09580.1">
    <property type="protein sequence ID" value="OPUNC07G09580.1"/>
    <property type="gene ID" value="OPUNC07G09580"/>
</dbReference>
<reference evidence="1" key="1">
    <citation type="submission" date="2015-04" db="UniProtKB">
        <authorList>
            <consortium name="EnsemblPlants"/>
        </authorList>
    </citation>
    <scope>IDENTIFICATION</scope>
</reference>
<reference evidence="1" key="2">
    <citation type="submission" date="2018-05" db="EMBL/GenBank/DDBJ databases">
        <title>OpunRS2 (Oryza punctata Reference Sequence Version 2).</title>
        <authorList>
            <person name="Zhang J."/>
            <person name="Kudrna D."/>
            <person name="Lee S."/>
            <person name="Talag J."/>
            <person name="Welchert J."/>
            <person name="Wing R.A."/>
        </authorList>
    </citation>
    <scope>NUCLEOTIDE SEQUENCE [LARGE SCALE GENOMIC DNA]</scope>
</reference>
<protein>
    <submittedName>
        <fullName evidence="1">Uncharacterized protein</fullName>
    </submittedName>
</protein>
<evidence type="ECO:0000313" key="2">
    <source>
        <dbReference type="Proteomes" id="UP000026962"/>
    </source>
</evidence>
<name>A0A0E0LJE7_ORYPU</name>
<sequence length="134" mass="15349">MQKISLHIKISALTKDLRHNSKIPDPRNPANQRKCSQCNRCCFSILQNQKTRVTKQISQDDVLQTPLRTNQSNYMFSMHAIQEMRYSPTNKTSITITGNSPEEILQILKKSYTPVANISDLKKGTPHMHPTLNE</sequence>
<dbReference type="HOGENOM" id="CLU_1899604_0_0_1"/>
<dbReference type="AlphaFoldDB" id="A0A0E0LJE7"/>
<keyword evidence="2" id="KW-1185">Reference proteome</keyword>
<dbReference type="EnsemblPlants" id="OPUNC07G09580.1">
    <property type="protein sequence ID" value="OPUNC07G09580.1"/>
    <property type="gene ID" value="OPUNC07G09580"/>
</dbReference>
<evidence type="ECO:0000313" key="1">
    <source>
        <dbReference type="EnsemblPlants" id="OPUNC07G09580.1"/>
    </source>
</evidence>
<organism evidence="1">
    <name type="scientific">Oryza punctata</name>
    <name type="common">Red rice</name>
    <dbReference type="NCBI Taxonomy" id="4537"/>
    <lineage>
        <taxon>Eukaryota</taxon>
        <taxon>Viridiplantae</taxon>
        <taxon>Streptophyta</taxon>
        <taxon>Embryophyta</taxon>
        <taxon>Tracheophyta</taxon>
        <taxon>Spermatophyta</taxon>
        <taxon>Magnoliopsida</taxon>
        <taxon>Liliopsida</taxon>
        <taxon>Poales</taxon>
        <taxon>Poaceae</taxon>
        <taxon>BOP clade</taxon>
        <taxon>Oryzoideae</taxon>
        <taxon>Oryzeae</taxon>
        <taxon>Oryzinae</taxon>
        <taxon>Oryza</taxon>
    </lineage>
</organism>
<dbReference type="Proteomes" id="UP000026962">
    <property type="component" value="Chromosome 7"/>
</dbReference>
<accession>A0A0E0LJE7</accession>